<dbReference type="SMART" id="SM00388">
    <property type="entry name" value="HisKA"/>
    <property type="match status" value="1"/>
</dbReference>
<reference evidence="11" key="2">
    <citation type="journal article" date="2021" name="PeerJ">
        <title>Extensive microbial diversity within the chicken gut microbiome revealed by metagenomics and culture.</title>
        <authorList>
            <person name="Gilroy R."/>
            <person name="Ravi A."/>
            <person name="Getino M."/>
            <person name="Pursley I."/>
            <person name="Horton D.L."/>
            <person name="Alikhan N.F."/>
            <person name="Baker D."/>
            <person name="Gharbi K."/>
            <person name="Hall N."/>
            <person name="Watson M."/>
            <person name="Adriaenssens E.M."/>
            <person name="Foster-Nyarko E."/>
            <person name="Jarju S."/>
            <person name="Secka A."/>
            <person name="Antonio M."/>
            <person name="Oren A."/>
            <person name="Chaudhuri R.R."/>
            <person name="La Ragione R."/>
            <person name="Hildebrand F."/>
            <person name="Pallen M.J."/>
        </authorList>
    </citation>
    <scope>NUCLEOTIDE SEQUENCE</scope>
    <source>
        <strain evidence="11">CHK181-108</strain>
    </source>
</reference>
<dbReference type="CDD" id="cd00075">
    <property type="entry name" value="HATPase"/>
    <property type="match status" value="1"/>
</dbReference>
<evidence type="ECO:0000256" key="5">
    <source>
        <dbReference type="ARBA" id="ARBA00022679"/>
    </source>
</evidence>
<dbReference type="InterPro" id="IPR050351">
    <property type="entry name" value="BphY/WalK/GraS-like"/>
</dbReference>
<evidence type="ECO:0000256" key="4">
    <source>
        <dbReference type="ARBA" id="ARBA00022553"/>
    </source>
</evidence>
<name>A0A9D1KNL7_9FIRM</name>
<dbReference type="SUPFAM" id="SSF55874">
    <property type="entry name" value="ATPase domain of HSP90 chaperone/DNA topoisomerase II/histidine kinase"/>
    <property type="match status" value="1"/>
</dbReference>
<evidence type="ECO:0000256" key="6">
    <source>
        <dbReference type="ARBA" id="ARBA00022777"/>
    </source>
</evidence>
<dbReference type="InterPro" id="IPR036890">
    <property type="entry name" value="HATPase_C_sf"/>
</dbReference>
<evidence type="ECO:0000256" key="7">
    <source>
        <dbReference type="ARBA" id="ARBA00023012"/>
    </source>
</evidence>
<dbReference type="GO" id="GO:0004721">
    <property type="term" value="F:phosphoprotein phosphatase activity"/>
    <property type="evidence" value="ECO:0007669"/>
    <property type="project" value="TreeGrafter"/>
</dbReference>
<feature type="domain" description="Histidine kinase" evidence="10">
    <location>
        <begin position="230"/>
        <end position="444"/>
    </location>
</feature>
<reference evidence="11" key="1">
    <citation type="submission" date="2020-10" db="EMBL/GenBank/DDBJ databases">
        <authorList>
            <person name="Gilroy R."/>
        </authorList>
    </citation>
    <scope>NUCLEOTIDE SEQUENCE</scope>
    <source>
        <strain evidence="11">CHK181-108</strain>
    </source>
</reference>
<dbReference type="SUPFAM" id="SSF47384">
    <property type="entry name" value="Homodimeric domain of signal transducing histidine kinase"/>
    <property type="match status" value="1"/>
</dbReference>
<dbReference type="InterPro" id="IPR005467">
    <property type="entry name" value="His_kinase_dom"/>
</dbReference>
<dbReference type="EMBL" id="DVLU01000017">
    <property type="protein sequence ID" value="HIT84663.1"/>
    <property type="molecule type" value="Genomic_DNA"/>
</dbReference>
<proteinExistence type="predicted"/>
<evidence type="ECO:0000256" key="8">
    <source>
        <dbReference type="ARBA" id="ARBA00023136"/>
    </source>
</evidence>
<dbReference type="PANTHER" id="PTHR45453">
    <property type="entry name" value="PHOSPHATE REGULON SENSOR PROTEIN PHOR"/>
    <property type="match status" value="1"/>
</dbReference>
<keyword evidence="4" id="KW-0597">Phosphoprotein</keyword>
<keyword evidence="7" id="KW-0902">Two-component regulatory system</keyword>
<dbReference type="Pfam" id="PF00512">
    <property type="entry name" value="HisKA"/>
    <property type="match status" value="1"/>
</dbReference>
<dbReference type="PROSITE" id="PS50109">
    <property type="entry name" value="HIS_KIN"/>
    <property type="match status" value="1"/>
</dbReference>
<feature type="transmembrane region" description="Helical" evidence="9">
    <location>
        <begin position="6"/>
        <end position="29"/>
    </location>
</feature>
<keyword evidence="9" id="KW-1133">Transmembrane helix</keyword>
<evidence type="ECO:0000313" key="11">
    <source>
        <dbReference type="EMBL" id="HIT84663.1"/>
    </source>
</evidence>
<keyword evidence="8 9" id="KW-0472">Membrane</keyword>
<evidence type="ECO:0000256" key="2">
    <source>
        <dbReference type="ARBA" id="ARBA00004370"/>
    </source>
</evidence>
<evidence type="ECO:0000256" key="1">
    <source>
        <dbReference type="ARBA" id="ARBA00000085"/>
    </source>
</evidence>
<dbReference type="PRINTS" id="PR00344">
    <property type="entry name" value="BCTRLSENSOR"/>
</dbReference>
<dbReference type="SMART" id="SM00387">
    <property type="entry name" value="HATPase_c"/>
    <property type="match status" value="1"/>
</dbReference>
<dbReference type="GO" id="GO:0016036">
    <property type="term" value="P:cellular response to phosphate starvation"/>
    <property type="evidence" value="ECO:0007669"/>
    <property type="project" value="TreeGrafter"/>
</dbReference>
<comment type="catalytic activity">
    <reaction evidence="1">
        <text>ATP + protein L-histidine = ADP + protein N-phospho-L-histidine.</text>
        <dbReference type="EC" id="2.7.13.3"/>
    </reaction>
</comment>
<dbReference type="FunFam" id="3.30.565.10:FF:000006">
    <property type="entry name" value="Sensor histidine kinase WalK"/>
    <property type="match status" value="1"/>
</dbReference>
<dbReference type="CDD" id="cd00082">
    <property type="entry name" value="HisKA"/>
    <property type="match status" value="1"/>
</dbReference>
<keyword evidence="9" id="KW-0812">Transmembrane</keyword>
<dbReference type="GO" id="GO:0005886">
    <property type="term" value="C:plasma membrane"/>
    <property type="evidence" value="ECO:0007669"/>
    <property type="project" value="TreeGrafter"/>
</dbReference>
<keyword evidence="6 11" id="KW-0418">Kinase</keyword>
<organism evidence="11 12">
    <name type="scientific">Candidatus Ornithomonoglobus intestinigallinarum</name>
    <dbReference type="NCBI Taxonomy" id="2840894"/>
    <lineage>
        <taxon>Bacteria</taxon>
        <taxon>Bacillati</taxon>
        <taxon>Bacillota</taxon>
        <taxon>Clostridia</taxon>
        <taxon>Candidatus Ornithomonoglobus</taxon>
    </lineage>
</organism>
<evidence type="ECO:0000256" key="3">
    <source>
        <dbReference type="ARBA" id="ARBA00012438"/>
    </source>
</evidence>
<evidence type="ECO:0000313" key="12">
    <source>
        <dbReference type="Proteomes" id="UP000824165"/>
    </source>
</evidence>
<protein>
    <recommendedName>
        <fullName evidence="3">histidine kinase</fullName>
        <ecNumber evidence="3">2.7.13.3</ecNumber>
    </recommendedName>
</protein>
<evidence type="ECO:0000256" key="9">
    <source>
        <dbReference type="SAM" id="Phobius"/>
    </source>
</evidence>
<dbReference type="Gene3D" id="3.30.565.10">
    <property type="entry name" value="Histidine kinase-like ATPase, C-terminal domain"/>
    <property type="match status" value="1"/>
</dbReference>
<dbReference type="Proteomes" id="UP000824165">
    <property type="component" value="Unassembled WGS sequence"/>
</dbReference>
<dbReference type="InterPro" id="IPR003594">
    <property type="entry name" value="HATPase_dom"/>
</dbReference>
<dbReference type="InterPro" id="IPR004358">
    <property type="entry name" value="Sig_transdc_His_kin-like_C"/>
</dbReference>
<dbReference type="Gene3D" id="1.10.287.130">
    <property type="match status" value="1"/>
</dbReference>
<sequence>MTKAIYRNTCIILTVSIILMTLASFWVYCESMTSNVKRSIRDDGRVIVNLLNTYESEEARTDVLKTTLREYSYNRITLIRSDGEVIYDNFADTGEMDSHAKRPEVEEAINSGYGESTRQSETLGRNIYYYAYRLNDGSVLRISRAADDIYRLIIRIIPLMLVITAVILAVAFYTTKRTAKRIMKPLNELDIDAPEKGGIYEELMPFVKRIERENKLKEQNEKIRREFSANVSHELKTPLTSITGYAQMINNGMAKEEDILKFTGKIEKEAERLLLLINDIIELSNLDENGLATVEDVDLAEVARETTAALESTADKRGITIYLSANEAHVNGSRTMLGELAYNIIDNAIKYNKYGGSVTVFVGISNGKPELSVSDTGIGIPDEDKERIFERFYRVDKSHSKTVGGTGLGLSIVKHIAMRHNADINVKSELGFGTTISVVFNGPEE</sequence>
<dbReference type="InterPro" id="IPR003661">
    <property type="entry name" value="HisK_dim/P_dom"/>
</dbReference>
<accession>A0A9D1KNL7</accession>
<keyword evidence="5" id="KW-0808">Transferase</keyword>
<feature type="transmembrane region" description="Helical" evidence="9">
    <location>
        <begin position="152"/>
        <end position="173"/>
    </location>
</feature>
<dbReference type="GO" id="GO:0000155">
    <property type="term" value="F:phosphorelay sensor kinase activity"/>
    <property type="evidence" value="ECO:0007669"/>
    <property type="project" value="InterPro"/>
</dbReference>
<dbReference type="InterPro" id="IPR036097">
    <property type="entry name" value="HisK_dim/P_sf"/>
</dbReference>
<dbReference type="PANTHER" id="PTHR45453:SF1">
    <property type="entry name" value="PHOSPHATE REGULON SENSOR PROTEIN PHOR"/>
    <property type="match status" value="1"/>
</dbReference>
<dbReference type="Pfam" id="PF02518">
    <property type="entry name" value="HATPase_c"/>
    <property type="match status" value="1"/>
</dbReference>
<comment type="caution">
    <text evidence="11">The sequence shown here is derived from an EMBL/GenBank/DDBJ whole genome shotgun (WGS) entry which is preliminary data.</text>
</comment>
<dbReference type="AlphaFoldDB" id="A0A9D1KNL7"/>
<dbReference type="EC" id="2.7.13.3" evidence="3"/>
<dbReference type="FunFam" id="1.10.287.130:FF:000001">
    <property type="entry name" value="Two-component sensor histidine kinase"/>
    <property type="match status" value="1"/>
</dbReference>
<evidence type="ECO:0000259" key="10">
    <source>
        <dbReference type="PROSITE" id="PS50109"/>
    </source>
</evidence>
<gene>
    <name evidence="11" type="ORF">IAA60_02030</name>
</gene>
<comment type="subcellular location">
    <subcellularLocation>
        <location evidence="2">Membrane</location>
    </subcellularLocation>
</comment>